<dbReference type="InterPro" id="IPR052164">
    <property type="entry name" value="Anthracycline_SecMetBiosynth"/>
</dbReference>
<accession>A0ABT8M391</accession>
<dbReference type="PANTHER" id="PTHR33993">
    <property type="entry name" value="GLYOXALASE-RELATED"/>
    <property type="match status" value="1"/>
</dbReference>
<dbReference type="InterPro" id="IPR053863">
    <property type="entry name" value="Glyoxy/Ble-like_N"/>
</dbReference>
<comment type="caution">
    <text evidence="2">The sequence shown here is derived from an EMBL/GenBank/DDBJ whole genome shotgun (WGS) entry which is preliminary data.</text>
</comment>
<protein>
    <submittedName>
        <fullName evidence="2">VOC family protein</fullName>
    </submittedName>
</protein>
<evidence type="ECO:0000313" key="3">
    <source>
        <dbReference type="Proteomes" id="UP001168423"/>
    </source>
</evidence>
<name>A0ABT8M391_9EURY</name>
<sequence>MPTITWFNIPAAETERARAFYEAAFAWEIEPFPGMESAFLVTTGGVDGEIFPRARPDETVTVFIGVPSIDEYVARIKRAGGEVVVSKTPVPGRGYFAIFRDTERNQLGLWEDDSGVG</sequence>
<dbReference type="PANTHER" id="PTHR33993:SF2">
    <property type="entry name" value="VOC DOMAIN-CONTAINING PROTEIN"/>
    <property type="match status" value="1"/>
</dbReference>
<dbReference type="CDD" id="cd07247">
    <property type="entry name" value="SgaA_N_like"/>
    <property type="match status" value="1"/>
</dbReference>
<organism evidence="2 3">
    <name type="scientific">Methanoculleus methanifontis</name>
    <dbReference type="NCBI Taxonomy" id="2584086"/>
    <lineage>
        <taxon>Archaea</taxon>
        <taxon>Methanobacteriati</taxon>
        <taxon>Methanobacteriota</taxon>
        <taxon>Stenosarchaea group</taxon>
        <taxon>Methanomicrobia</taxon>
        <taxon>Methanomicrobiales</taxon>
        <taxon>Methanomicrobiaceae</taxon>
        <taxon>Methanoculleus</taxon>
    </lineage>
</organism>
<evidence type="ECO:0000259" key="1">
    <source>
        <dbReference type="Pfam" id="PF22677"/>
    </source>
</evidence>
<dbReference type="RefSeq" id="WP_301677003.1">
    <property type="nucleotide sequence ID" value="NZ_VCYI01000005.1"/>
</dbReference>
<dbReference type="Pfam" id="PF22677">
    <property type="entry name" value="Ble-like_N"/>
    <property type="match status" value="1"/>
</dbReference>
<dbReference type="SUPFAM" id="SSF54593">
    <property type="entry name" value="Glyoxalase/Bleomycin resistance protein/Dihydroxybiphenyl dioxygenase"/>
    <property type="match status" value="1"/>
</dbReference>
<reference evidence="2" key="1">
    <citation type="submission" date="2019-05" db="EMBL/GenBank/DDBJ databases">
        <title>Isolation and characterization of methanogens from the cold seep sediment at Four-Way Closure Ridge.</title>
        <authorList>
            <person name="You Y.-T."/>
            <person name="Chen S.-C."/>
            <person name="Zhang W.-L."/>
            <person name="Lai M.-C."/>
        </authorList>
    </citation>
    <scope>NUCLEOTIDE SEQUENCE</scope>
    <source>
        <strain evidence="2">FWC-SCC3</strain>
    </source>
</reference>
<dbReference type="Proteomes" id="UP001168423">
    <property type="component" value="Unassembled WGS sequence"/>
</dbReference>
<dbReference type="InterPro" id="IPR029068">
    <property type="entry name" value="Glyas_Bleomycin-R_OHBP_Dase"/>
</dbReference>
<feature type="domain" description="Glyoxalase/Bleomycin resistance-like N-terminal" evidence="1">
    <location>
        <begin position="3"/>
        <end position="42"/>
    </location>
</feature>
<proteinExistence type="predicted"/>
<dbReference type="EMBL" id="VCYI01000005">
    <property type="protein sequence ID" value="MDN7012411.1"/>
    <property type="molecule type" value="Genomic_DNA"/>
</dbReference>
<dbReference type="Gene3D" id="3.10.180.10">
    <property type="entry name" value="2,3-Dihydroxybiphenyl 1,2-Dioxygenase, domain 1"/>
    <property type="match status" value="1"/>
</dbReference>
<evidence type="ECO:0000313" key="2">
    <source>
        <dbReference type="EMBL" id="MDN7012411.1"/>
    </source>
</evidence>
<gene>
    <name evidence="2" type="ORF">FGW20_05025</name>
</gene>
<keyword evidence="3" id="KW-1185">Reference proteome</keyword>